<dbReference type="InterPro" id="IPR036397">
    <property type="entry name" value="RNaseH_sf"/>
</dbReference>
<evidence type="ECO:0000313" key="2">
    <source>
        <dbReference type="Proteomes" id="UP001589691"/>
    </source>
</evidence>
<keyword evidence="2" id="KW-1185">Reference proteome</keyword>
<dbReference type="Gene3D" id="1.10.10.60">
    <property type="entry name" value="Homeodomain-like"/>
    <property type="match status" value="1"/>
</dbReference>
<dbReference type="Proteomes" id="UP001589691">
    <property type="component" value="Unassembled WGS sequence"/>
</dbReference>
<reference evidence="1 2" key="1">
    <citation type="submission" date="2024-09" db="EMBL/GenBank/DDBJ databases">
        <authorList>
            <person name="Sun Q."/>
            <person name="Mori K."/>
        </authorList>
    </citation>
    <scope>NUCLEOTIDE SEQUENCE [LARGE SCALE GENOMIC DNA]</scope>
    <source>
        <strain evidence="1 2">TBRC 4576</strain>
    </source>
</reference>
<dbReference type="EMBL" id="JBHLZY010000020">
    <property type="protein sequence ID" value="MFB9769948.1"/>
    <property type="molecule type" value="Genomic_DNA"/>
</dbReference>
<dbReference type="SUPFAM" id="SSF53098">
    <property type="entry name" value="Ribonuclease H-like"/>
    <property type="match status" value="1"/>
</dbReference>
<organism evidence="1 2">
    <name type="scientific">Lactiplantibacillus modestisalitolerans</name>
    <dbReference type="NCBI Taxonomy" id="1457219"/>
    <lineage>
        <taxon>Bacteria</taxon>
        <taxon>Bacillati</taxon>
        <taxon>Bacillota</taxon>
        <taxon>Bacilli</taxon>
        <taxon>Lactobacillales</taxon>
        <taxon>Lactobacillaceae</taxon>
        <taxon>Lactiplantibacillus</taxon>
    </lineage>
</organism>
<sequence>MIIEKGKACHLSVQALWSAVERPKWRVVITMSATLTMLERQIPDNLNCLFLLNHPVYQIRSDKRLTPANEYQDAGNVTAIEFDDQRYHVCFAHRPELLLPAKKICRYSEAAIQPSADEFLRSFGFHIPTSAPEPTKSVPSMLPLSGQLDQIPDQYVILDCEFGTLFRRSGSSNAINWQVFKTLGLKTSLFQLSAIGFDRHQQTTTFFNRYFDNPNFLPEKKLTGLAETGLTITAYERQGLPLKICQAFITQVLQLNVPLVFWDQTQDLKYLRRLLAFYYPKLSASERAIVQAPIQIFDAQAYTNALINHGNHRVSAHGLPLNGLAALFNISNPHQHNAIWDVQTIELVLRHLDNQLKQPVQQTVQPAPLFASAPALTSHQARTPGHALTPAPQRTSRDAKYALVRKLHARGKTYREIAAATGISISGVNYILKKAVAVSPNHGVVPSPESV</sequence>
<proteinExistence type="predicted"/>
<gene>
    <name evidence="1" type="ORF">ACFFLI_08765</name>
</gene>
<dbReference type="InterPro" id="IPR012337">
    <property type="entry name" value="RNaseH-like_sf"/>
</dbReference>
<accession>A0ABV5WW88</accession>
<evidence type="ECO:0000313" key="1">
    <source>
        <dbReference type="EMBL" id="MFB9769948.1"/>
    </source>
</evidence>
<comment type="caution">
    <text evidence="1">The sequence shown here is derived from an EMBL/GenBank/DDBJ whole genome shotgun (WGS) entry which is preliminary data.</text>
</comment>
<name>A0ABV5WW88_9LACO</name>
<dbReference type="RefSeq" id="WP_225424343.1">
    <property type="nucleotide sequence ID" value="NZ_BJEA01000001.1"/>
</dbReference>
<dbReference type="Gene3D" id="3.30.420.10">
    <property type="entry name" value="Ribonuclease H-like superfamily/Ribonuclease H"/>
    <property type="match status" value="1"/>
</dbReference>
<protein>
    <submittedName>
        <fullName evidence="1">Uncharacterized protein</fullName>
    </submittedName>
</protein>